<name>A0A4U1JA90_9BACT</name>
<gene>
    <name evidence="1" type="ORF">E8A74_20025</name>
</gene>
<reference evidence="1 2" key="1">
    <citation type="submission" date="2019-04" db="EMBL/GenBank/DDBJ databases">
        <authorList>
            <person name="Li Y."/>
            <person name="Wang J."/>
        </authorList>
    </citation>
    <scope>NUCLEOTIDE SEQUENCE [LARGE SCALE GENOMIC DNA]</scope>
    <source>
        <strain evidence="1 2">DSM 14668</strain>
    </source>
</reference>
<keyword evidence="2" id="KW-1185">Reference proteome</keyword>
<accession>A0A4U1JA90</accession>
<dbReference type="AlphaFoldDB" id="A0A4U1JA90"/>
<protein>
    <submittedName>
        <fullName evidence="1">Uncharacterized protein</fullName>
    </submittedName>
</protein>
<evidence type="ECO:0000313" key="2">
    <source>
        <dbReference type="Proteomes" id="UP000309215"/>
    </source>
</evidence>
<evidence type="ECO:0000313" key="1">
    <source>
        <dbReference type="EMBL" id="TKD06219.1"/>
    </source>
</evidence>
<dbReference type="RefSeq" id="WP_136930647.1">
    <property type="nucleotide sequence ID" value="NZ_SSMQ01000020.1"/>
</dbReference>
<dbReference type="Proteomes" id="UP000309215">
    <property type="component" value="Unassembled WGS sequence"/>
</dbReference>
<proteinExistence type="predicted"/>
<sequence length="232" mass="26201">MTNDPLWTGALLLFPRRIAENLARVEESGLVPRAPNLVQISLGVIRMWVRLATRPETIGTCTEHHVRPTLRARLLAYRPLRFPFLLRERAIAPLDFSGLASSRERILRHLLGAHHDANQFAYDLELLGIHPGALEELGERVRRVVNGEDPRAEWLRDLVVFEGYHENLLAAVEHALAHGVRLAPHEADDPDTSFTGYLRWCARMPATWDEAIPALLRGEIDLGAYEYEAGMA</sequence>
<organism evidence="1 2">
    <name type="scientific">Polyangium fumosum</name>
    <dbReference type="NCBI Taxonomy" id="889272"/>
    <lineage>
        <taxon>Bacteria</taxon>
        <taxon>Pseudomonadati</taxon>
        <taxon>Myxococcota</taxon>
        <taxon>Polyangia</taxon>
        <taxon>Polyangiales</taxon>
        <taxon>Polyangiaceae</taxon>
        <taxon>Polyangium</taxon>
    </lineage>
</organism>
<dbReference type="EMBL" id="SSMQ01000020">
    <property type="protein sequence ID" value="TKD06219.1"/>
    <property type="molecule type" value="Genomic_DNA"/>
</dbReference>
<dbReference type="OrthoDB" id="5503548at2"/>
<comment type="caution">
    <text evidence="1">The sequence shown here is derived from an EMBL/GenBank/DDBJ whole genome shotgun (WGS) entry which is preliminary data.</text>
</comment>